<evidence type="ECO:0000256" key="2">
    <source>
        <dbReference type="ARBA" id="ARBA00022679"/>
    </source>
</evidence>
<dbReference type="InterPro" id="IPR051259">
    <property type="entry name" value="rRNA_Methyltransferase"/>
</dbReference>
<dbReference type="InterPro" id="IPR029064">
    <property type="entry name" value="Ribosomal_eL30-like_sf"/>
</dbReference>
<comment type="caution">
    <text evidence="4">The sequence shown here is derived from an EMBL/GenBank/DDBJ whole genome shotgun (WGS) entry which is preliminary data.</text>
</comment>
<organism evidence="4 6">
    <name type="scientific">Caldimonas thermodepolymerans</name>
    <dbReference type="NCBI Taxonomy" id="215580"/>
    <lineage>
        <taxon>Bacteria</taxon>
        <taxon>Pseudomonadati</taxon>
        <taxon>Pseudomonadota</taxon>
        <taxon>Betaproteobacteria</taxon>
        <taxon>Burkholderiales</taxon>
        <taxon>Sphaerotilaceae</taxon>
        <taxon>Caldimonas</taxon>
    </lineage>
</organism>
<proteinExistence type="predicted"/>
<dbReference type="OrthoDB" id="9794400at2"/>
<feature type="domain" description="tRNA/rRNA methyltransferase SpoU type" evidence="3">
    <location>
        <begin position="116"/>
        <end position="251"/>
    </location>
</feature>
<dbReference type="Pfam" id="PF00588">
    <property type="entry name" value="SpoU_methylase"/>
    <property type="match status" value="1"/>
</dbReference>
<dbReference type="InterPro" id="IPR029028">
    <property type="entry name" value="Alpha/beta_knot_MTases"/>
</dbReference>
<accession>A0A2S5T1S6</accession>
<dbReference type="AlphaFoldDB" id="A0A2S5T1S6"/>
<dbReference type="PANTHER" id="PTHR43191:SF2">
    <property type="entry name" value="RRNA METHYLTRANSFERASE 3, MITOCHONDRIAL"/>
    <property type="match status" value="1"/>
</dbReference>
<protein>
    <submittedName>
        <fullName evidence="5">TrmH family RNA methyltransferase</fullName>
    </submittedName>
    <submittedName>
        <fullName evidence="4">rRNA methyltransferase</fullName>
    </submittedName>
</protein>
<dbReference type="GO" id="GO:0008173">
    <property type="term" value="F:RNA methyltransferase activity"/>
    <property type="evidence" value="ECO:0007669"/>
    <property type="project" value="InterPro"/>
</dbReference>
<dbReference type="GO" id="GO:0003723">
    <property type="term" value="F:RNA binding"/>
    <property type="evidence" value="ECO:0007669"/>
    <property type="project" value="InterPro"/>
</dbReference>
<dbReference type="SUPFAM" id="SSF55315">
    <property type="entry name" value="L30e-like"/>
    <property type="match status" value="1"/>
</dbReference>
<dbReference type="GO" id="GO:0032259">
    <property type="term" value="P:methylation"/>
    <property type="evidence" value="ECO:0007669"/>
    <property type="project" value="UniProtKB-KW"/>
</dbReference>
<dbReference type="InterPro" id="IPR001537">
    <property type="entry name" value="SpoU_MeTrfase"/>
</dbReference>
<reference evidence="4 6" key="1">
    <citation type="submission" date="2018-02" db="EMBL/GenBank/DDBJ databases">
        <title>Reclassifiation of [Polyangium] brachysporum DSM 7029 as Guopingzhaonella breviflexa gen. nov., sp. nov., a member of the family Comamonadaceae.</title>
        <authorList>
            <person name="Tang B."/>
        </authorList>
    </citation>
    <scope>NUCLEOTIDE SEQUENCE [LARGE SCALE GENOMIC DNA]</scope>
    <source>
        <strain evidence="4 6">DSM 15344</strain>
    </source>
</reference>
<dbReference type="CDD" id="cd18095">
    <property type="entry name" value="SpoU-like_rRNA-MTase"/>
    <property type="match status" value="1"/>
</dbReference>
<dbReference type="EMBL" id="PSNY01000017">
    <property type="protein sequence ID" value="PPE68923.1"/>
    <property type="molecule type" value="Genomic_DNA"/>
</dbReference>
<dbReference type="EMBL" id="SLXF01000005">
    <property type="protein sequence ID" value="TCP07242.1"/>
    <property type="molecule type" value="Genomic_DNA"/>
</dbReference>
<evidence type="ECO:0000256" key="1">
    <source>
        <dbReference type="ARBA" id="ARBA00022603"/>
    </source>
</evidence>
<dbReference type="RefSeq" id="WP_104358435.1">
    <property type="nucleotide sequence ID" value="NZ_CALFFA010000021.1"/>
</dbReference>
<dbReference type="InterPro" id="IPR029026">
    <property type="entry name" value="tRNA_m1G_MTases_N"/>
</dbReference>
<evidence type="ECO:0000259" key="3">
    <source>
        <dbReference type="Pfam" id="PF00588"/>
    </source>
</evidence>
<keyword evidence="2 4" id="KW-0808">Transferase</keyword>
<dbReference type="Gene3D" id="3.30.1330.30">
    <property type="match status" value="1"/>
</dbReference>
<dbReference type="SUPFAM" id="SSF75217">
    <property type="entry name" value="alpha/beta knot"/>
    <property type="match status" value="1"/>
</dbReference>
<dbReference type="Proteomes" id="UP000294772">
    <property type="component" value="Unassembled WGS sequence"/>
</dbReference>
<evidence type="ECO:0000313" key="4">
    <source>
        <dbReference type="EMBL" id="PPE68923.1"/>
    </source>
</evidence>
<evidence type="ECO:0000313" key="7">
    <source>
        <dbReference type="Proteomes" id="UP000294772"/>
    </source>
</evidence>
<name>A0A2S5T1S6_9BURK</name>
<evidence type="ECO:0000313" key="6">
    <source>
        <dbReference type="Proteomes" id="UP000239406"/>
    </source>
</evidence>
<sequence length="260" mass="27421">MGVAVQRVTSRDNPLLVRLRKLARDGAAYRKLGEVWLEGEHLCSAYLARGGEVAQAVVSESAWEREPVRALCQAARRITLIPDALFHGVSALESPSGHGFVVPWQPPAAVQPGVASVVLDRLQDAGNVGSVLRSAAALGVPQVVALRGTVALWSQKVLRAGMGAHFGLSLVEAVDPAGLDALGVPLVGTSSHTQDELPSTRLPWPCAWVLGNEGQGVDPQLQARCALTVRIPQPGGEESLNVAAAAAVCFYESLRQRLGQ</sequence>
<dbReference type="Gene3D" id="3.40.1280.10">
    <property type="match status" value="1"/>
</dbReference>
<keyword evidence="1 4" id="KW-0489">Methyltransferase</keyword>
<keyword evidence="6" id="KW-1185">Reference proteome</keyword>
<dbReference type="PANTHER" id="PTHR43191">
    <property type="entry name" value="RRNA METHYLTRANSFERASE 3"/>
    <property type="match status" value="1"/>
</dbReference>
<evidence type="ECO:0000313" key="5">
    <source>
        <dbReference type="EMBL" id="TCP07242.1"/>
    </source>
</evidence>
<dbReference type="Proteomes" id="UP000239406">
    <property type="component" value="Unassembled WGS sequence"/>
</dbReference>
<reference evidence="5 7" key="2">
    <citation type="submission" date="2019-03" db="EMBL/GenBank/DDBJ databases">
        <title>Genomic Encyclopedia of Type Strains, Phase IV (KMG-IV): sequencing the most valuable type-strain genomes for metagenomic binning, comparative biology and taxonomic classification.</title>
        <authorList>
            <person name="Goeker M."/>
        </authorList>
    </citation>
    <scope>NUCLEOTIDE SEQUENCE [LARGE SCALE GENOMIC DNA]</scope>
    <source>
        <strain evidence="5 7">DSM 15264</strain>
    </source>
</reference>
<gene>
    <name evidence="4" type="ORF">C1702_14505</name>
    <name evidence="5" type="ORF">EV676_105268</name>
</gene>
<dbReference type="GO" id="GO:0006396">
    <property type="term" value="P:RNA processing"/>
    <property type="evidence" value="ECO:0007669"/>
    <property type="project" value="InterPro"/>
</dbReference>